<dbReference type="InterPro" id="IPR015500">
    <property type="entry name" value="Peptidase_S8_subtilisin-rel"/>
</dbReference>
<keyword evidence="8" id="KW-1185">Reference proteome</keyword>
<proteinExistence type="inferred from homology"/>
<evidence type="ECO:0000256" key="5">
    <source>
        <dbReference type="SAM" id="MobiDB-lite"/>
    </source>
</evidence>
<dbReference type="GO" id="GO:0004252">
    <property type="term" value="F:serine-type endopeptidase activity"/>
    <property type="evidence" value="ECO:0007669"/>
    <property type="project" value="InterPro"/>
</dbReference>
<evidence type="ECO:0000256" key="3">
    <source>
        <dbReference type="ARBA" id="ARBA00022801"/>
    </source>
</evidence>
<name>E3SLE9_9CAUD</name>
<evidence type="ECO:0000256" key="4">
    <source>
        <dbReference type="ARBA" id="ARBA00022825"/>
    </source>
</evidence>
<dbReference type="Proteomes" id="UP000006527">
    <property type="component" value="Segment"/>
</dbReference>
<evidence type="ECO:0000313" key="8">
    <source>
        <dbReference type="Proteomes" id="UP000006527"/>
    </source>
</evidence>
<feature type="compositionally biased region" description="Polar residues" evidence="5">
    <location>
        <begin position="1"/>
        <end position="16"/>
    </location>
</feature>
<dbReference type="PANTHER" id="PTHR43806">
    <property type="entry name" value="PEPTIDASE S8"/>
    <property type="match status" value="1"/>
</dbReference>
<protein>
    <recommendedName>
        <fullName evidence="6">Peptidase S8/S53 domain-containing protein</fullName>
    </recommendedName>
</protein>
<dbReference type="InterPro" id="IPR000209">
    <property type="entry name" value="Peptidase_S8/S53_dom"/>
</dbReference>
<dbReference type="RefSeq" id="YP_004324284.1">
    <property type="nucleotide sequence ID" value="NC_015287.1"/>
</dbReference>
<dbReference type="GO" id="GO:0006508">
    <property type="term" value="P:proteolysis"/>
    <property type="evidence" value="ECO:0007669"/>
    <property type="project" value="UniProtKB-KW"/>
</dbReference>
<feature type="region of interest" description="Disordered" evidence="5">
    <location>
        <begin position="1"/>
        <end position="21"/>
    </location>
</feature>
<reference evidence="7 8" key="1">
    <citation type="journal article" date="2010" name="Environ. Microbiol.">
        <title>Genomic analysis of oceanic cyanobacterial myoviruses compared with T4-like myoviruses from diverse hosts and environments.</title>
        <authorList>
            <person name="Sullivan M.B."/>
            <person name="Huang K.H."/>
            <person name="Ignacio-Espinoza J.C."/>
            <person name="Berlin A.M."/>
            <person name="Kelly L."/>
            <person name="Weigele P.R."/>
            <person name="DeFrancesco A.S."/>
            <person name="Kern S.E."/>
            <person name="Thompson L.R."/>
            <person name="Young S."/>
            <person name="Yandava C."/>
            <person name="Fu R."/>
            <person name="Krastins B."/>
            <person name="Chase M."/>
            <person name="Sarracino D."/>
            <person name="Osburne M.S."/>
            <person name="Henn M.R."/>
            <person name="Chisholm S.W."/>
        </authorList>
    </citation>
    <scope>NUCLEOTIDE SEQUENCE [LARGE SCALE GENOMIC DNA]</scope>
    <source>
        <strain evidence="7">8109-3</strain>
    </source>
</reference>
<dbReference type="SUPFAM" id="SSF52743">
    <property type="entry name" value="Subtilisin-like"/>
    <property type="match status" value="1"/>
</dbReference>
<dbReference type="PRINTS" id="PR00723">
    <property type="entry name" value="SUBTILISIN"/>
</dbReference>
<keyword evidence="4" id="KW-0720">Serine protease</keyword>
<dbReference type="Gene3D" id="3.40.50.200">
    <property type="entry name" value="Peptidase S8/S53 domain"/>
    <property type="match status" value="1"/>
</dbReference>
<sequence length="738" mass="80361">MIHTSTNTLDRTNLATRPTDPDAKKAYSIKCYTKEDWVFIHEELEKDGSLEDNIPDPSIVCPDKKEHSDTRATYMLTDAEAEDLRKHEKVQWVCIDYDVYPGNYHPDPKDIVAGVQRFGRGVGSISNYRAFNTAPTGTRPPTTQAGIGATDKNRTGYQILRHTQKENPWDATFTGLTGSDHIIIEKENFQLGDGTGVDAIVSDDGFWIAHPEFVTTADDPVGWSTGNALTWSGISTTPGTCGVLDVLLDGPYYIDPDWFNADPGNRLTQRWDGTTVPVESVARAWWSDSSQRSAGFSTIGTTNGFSSFYSRQSCNGSNTQKPTNGSDHGTQCAGQVYGKNYGSAYNCNKWVLNGIGGSNAGINGSQFDIQKLFHLYKPNYDRHSAITGRQNDTKNPTLSSNSWGYRANTIHNGGYYWYRPSAIDGSETGTSYSSSSAPEFIDLLGAYGDGNRMKGEMVDSSVTAAGDELSEAGVIFVCAAGNSNQTQCSPGDLDFDNYWATSSQGDSRSLATATHSEFGLTCYNTINRRGWPQSLGKTTSGLSTAGTEYAAINIGALDDQYISSGLGGNTTDYKEKKVSYSDMGTGIDCYGAADDTLTADGRASSLTYVHPETYVGLGLTPYDVDFGGTSSGCPTCAGWITTKLQYNRGWTWRDVKSWLNNQCGTQDPDRFYYGDDITSFTATTAAWEDMYSHMAYGQGPVIIWDAPTGSPNEPKKPEIRITNSPNLKISGGVEIKFS</sequence>
<dbReference type="PANTHER" id="PTHR43806:SF11">
    <property type="entry name" value="CEREVISIN-RELATED"/>
    <property type="match status" value="1"/>
</dbReference>
<evidence type="ECO:0000313" key="7">
    <source>
        <dbReference type="EMBL" id="ADO98297.1"/>
    </source>
</evidence>
<dbReference type="EMBL" id="GU071098">
    <property type="protein sequence ID" value="ADO98297.1"/>
    <property type="molecule type" value="Genomic_DNA"/>
</dbReference>
<organism evidence="7 8">
    <name type="scientific">Synechococcus phage S-SSM7</name>
    <dbReference type="NCBI Taxonomy" id="445686"/>
    <lineage>
        <taxon>Viruses</taxon>
        <taxon>Duplodnaviria</taxon>
        <taxon>Heunggongvirae</taxon>
        <taxon>Uroviricota</taxon>
        <taxon>Caudoviricetes</taxon>
        <taxon>Pantevenvirales</taxon>
        <taxon>Kyanoviridae</taxon>
        <taxon>Lipsvirus</taxon>
        <taxon>Lipsvirus ssm7</taxon>
    </lineage>
</organism>
<dbReference type="KEGG" id="vg:10328800"/>
<dbReference type="GeneID" id="10328800"/>
<feature type="domain" description="Peptidase S8/S53" evidence="6">
    <location>
        <begin position="201"/>
        <end position="663"/>
    </location>
</feature>
<comment type="similarity">
    <text evidence="1">Belongs to the peptidase S8 family.</text>
</comment>
<dbReference type="InterPro" id="IPR050131">
    <property type="entry name" value="Peptidase_S8_subtilisin-like"/>
</dbReference>
<keyword evidence="2" id="KW-0645">Protease</keyword>
<dbReference type="InterPro" id="IPR036852">
    <property type="entry name" value="Peptidase_S8/S53_dom_sf"/>
</dbReference>
<dbReference type="Pfam" id="PF00082">
    <property type="entry name" value="Peptidase_S8"/>
    <property type="match status" value="1"/>
</dbReference>
<accession>E3SLE9</accession>
<gene>
    <name evidence="7" type="ORF">SSSM7_232</name>
</gene>
<evidence type="ECO:0000256" key="2">
    <source>
        <dbReference type="ARBA" id="ARBA00022670"/>
    </source>
</evidence>
<evidence type="ECO:0000256" key="1">
    <source>
        <dbReference type="ARBA" id="ARBA00011073"/>
    </source>
</evidence>
<evidence type="ECO:0000259" key="6">
    <source>
        <dbReference type="Pfam" id="PF00082"/>
    </source>
</evidence>
<keyword evidence="3" id="KW-0378">Hydrolase</keyword>